<dbReference type="Proteomes" id="UP000824120">
    <property type="component" value="Chromosome 12"/>
</dbReference>
<proteinExistence type="predicted"/>
<keyword evidence="2" id="KW-1185">Reference proteome</keyword>
<dbReference type="AlphaFoldDB" id="A0A9J5W9G3"/>
<accession>A0A9J5W9G3</accession>
<comment type="caution">
    <text evidence="1">The sequence shown here is derived from an EMBL/GenBank/DDBJ whole genome shotgun (WGS) entry which is preliminary data.</text>
</comment>
<evidence type="ECO:0000313" key="1">
    <source>
        <dbReference type="EMBL" id="KAG5572217.1"/>
    </source>
</evidence>
<evidence type="ECO:0000313" key="2">
    <source>
        <dbReference type="Proteomes" id="UP000824120"/>
    </source>
</evidence>
<sequence>MFLRMMQIVTAHKWYLYPPIILGTPFINTIYPFTSITTKGFSGTYKDRDISYIFIIDPISRDINALINMKQKHVDSLQLEIFSMNIFNTLKSTKLIKTTKQSLALNSSKQTIHLLNKRDIKLYKFQYKFLHIGIVQIIFKPLTLKGLPETFLAALRDA</sequence>
<dbReference type="OrthoDB" id="1743486at2759"/>
<gene>
    <name evidence="1" type="ORF">H5410_061983</name>
</gene>
<reference evidence="1 2" key="1">
    <citation type="submission" date="2020-09" db="EMBL/GenBank/DDBJ databases">
        <title>De no assembly of potato wild relative species, Solanum commersonii.</title>
        <authorList>
            <person name="Cho K."/>
        </authorList>
    </citation>
    <scope>NUCLEOTIDE SEQUENCE [LARGE SCALE GENOMIC DNA]</scope>
    <source>
        <strain evidence="1">LZ3.2</strain>
        <tissue evidence="1">Leaf</tissue>
    </source>
</reference>
<name>A0A9J5W9G3_SOLCO</name>
<protein>
    <submittedName>
        <fullName evidence="1">Uncharacterized protein</fullName>
    </submittedName>
</protein>
<dbReference type="EMBL" id="JACXVP010000012">
    <property type="protein sequence ID" value="KAG5572217.1"/>
    <property type="molecule type" value="Genomic_DNA"/>
</dbReference>
<organism evidence="1 2">
    <name type="scientific">Solanum commersonii</name>
    <name type="common">Commerson's wild potato</name>
    <name type="synonym">Commerson's nightshade</name>
    <dbReference type="NCBI Taxonomy" id="4109"/>
    <lineage>
        <taxon>Eukaryota</taxon>
        <taxon>Viridiplantae</taxon>
        <taxon>Streptophyta</taxon>
        <taxon>Embryophyta</taxon>
        <taxon>Tracheophyta</taxon>
        <taxon>Spermatophyta</taxon>
        <taxon>Magnoliopsida</taxon>
        <taxon>eudicotyledons</taxon>
        <taxon>Gunneridae</taxon>
        <taxon>Pentapetalae</taxon>
        <taxon>asterids</taxon>
        <taxon>lamiids</taxon>
        <taxon>Solanales</taxon>
        <taxon>Solanaceae</taxon>
        <taxon>Solanoideae</taxon>
        <taxon>Solaneae</taxon>
        <taxon>Solanum</taxon>
    </lineage>
</organism>